<accession>A0A2S1XW10</accession>
<evidence type="ECO:0000313" key="1">
    <source>
        <dbReference type="EMBL" id="AWJ95857.1"/>
    </source>
</evidence>
<sequence>MPNPSIEGDVQGLAPLAAPHVKRYVLSLKQARFTETFFWLAASVVSN</sequence>
<dbReference type="EMBL" id="MH113855">
    <property type="protein sequence ID" value="AWJ95857.1"/>
    <property type="molecule type" value="Genomic_DNA"/>
</dbReference>
<organism evidence="1">
    <name type="scientific">Vibrio alginolyticus</name>
    <dbReference type="NCBI Taxonomy" id="663"/>
    <lineage>
        <taxon>Bacteria</taxon>
        <taxon>Pseudomonadati</taxon>
        <taxon>Pseudomonadota</taxon>
        <taxon>Gammaproteobacteria</taxon>
        <taxon>Vibrionales</taxon>
        <taxon>Vibrionaceae</taxon>
        <taxon>Vibrio</taxon>
    </lineage>
</organism>
<proteinExistence type="predicted"/>
<dbReference type="AlphaFoldDB" id="A0A2S1XW10"/>
<protein>
    <submittedName>
        <fullName evidence="1">Mobile element protein</fullName>
    </submittedName>
</protein>
<name>A0A2S1XW10_VIBAL</name>
<keyword evidence="1" id="KW-0614">Plasmid</keyword>
<reference evidence="1" key="1">
    <citation type="submission" date="2018-03" db="EMBL/GenBank/DDBJ databases">
        <title>Molecular characterization of a novel blaCARB allele in Vibrio alginolyticus.</title>
        <authorList>
            <person name="Zheng Z."/>
            <person name="Li R."/>
            <person name="Chen S."/>
        </authorList>
    </citation>
    <scope>NUCLEOTIDE SEQUENCE</scope>
    <source>
        <strain evidence="1">Vb1796</strain>
        <plasmid evidence="1">pVb1796</plasmid>
    </source>
</reference>
<geneLocation type="plasmid" evidence="1">
    <name>pVb1796</name>
</geneLocation>